<evidence type="ECO:0000313" key="2">
    <source>
        <dbReference type="EMBL" id="KAK0745512.1"/>
    </source>
</evidence>
<dbReference type="Proteomes" id="UP001172155">
    <property type="component" value="Unassembled WGS sequence"/>
</dbReference>
<dbReference type="EMBL" id="JAUKUD010000004">
    <property type="protein sequence ID" value="KAK0745512.1"/>
    <property type="molecule type" value="Genomic_DNA"/>
</dbReference>
<feature type="non-terminal residue" evidence="2">
    <location>
        <position position="484"/>
    </location>
</feature>
<proteinExistence type="predicted"/>
<dbReference type="PANTHER" id="PTHR33112">
    <property type="entry name" value="DOMAIN PROTEIN, PUTATIVE-RELATED"/>
    <property type="match status" value="1"/>
</dbReference>
<dbReference type="PANTHER" id="PTHR33112:SF16">
    <property type="entry name" value="HETEROKARYON INCOMPATIBILITY DOMAIN-CONTAINING PROTEIN"/>
    <property type="match status" value="1"/>
</dbReference>
<name>A0AA40ETZ3_9PEZI</name>
<feature type="domain" description="Heterokaryon incompatibility" evidence="1">
    <location>
        <begin position="187"/>
        <end position="346"/>
    </location>
</feature>
<dbReference type="Pfam" id="PF06985">
    <property type="entry name" value="HET"/>
    <property type="match status" value="1"/>
</dbReference>
<dbReference type="AlphaFoldDB" id="A0AA40ETZ3"/>
<reference evidence="2" key="1">
    <citation type="submission" date="2023-06" db="EMBL/GenBank/DDBJ databases">
        <title>Genome-scale phylogeny and comparative genomics of the fungal order Sordariales.</title>
        <authorList>
            <consortium name="Lawrence Berkeley National Laboratory"/>
            <person name="Hensen N."/>
            <person name="Bonometti L."/>
            <person name="Westerberg I."/>
            <person name="Brannstrom I.O."/>
            <person name="Guillou S."/>
            <person name="Cros-Aarteil S."/>
            <person name="Calhoun S."/>
            <person name="Haridas S."/>
            <person name="Kuo A."/>
            <person name="Mondo S."/>
            <person name="Pangilinan J."/>
            <person name="Riley R."/>
            <person name="LaButti K."/>
            <person name="Andreopoulos B."/>
            <person name="Lipzen A."/>
            <person name="Chen C."/>
            <person name="Yanf M."/>
            <person name="Daum C."/>
            <person name="Ng V."/>
            <person name="Clum A."/>
            <person name="Steindorff A."/>
            <person name="Ohm R."/>
            <person name="Martin F."/>
            <person name="Silar P."/>
            <person name="Natvig D."/>
            <person name="Lalanne C."/>
            <person name="Gautier V."/>
            <person name="Ament-velasquez S.L."/>
            <person name="Kruys A."/>
            <person name="Hutchinson M.I."/>
            <person name="Powell A.J."/>
            <person name="Barry K."/>
            <person name="Miller A.N."/>
            <person name="Grigoriev I.V."/>
            <person name="Debuchy R."/>
            <person name="Gladieux P."/>
            <person name="Thoren M.H."/>
            <person name="Johannesson H."/>
        </authorList>
    </citation>
    <scope>NUCLEOTIDE SEQUENCE</scope>
    <source>
        <strain evidence="2">SMH3187-1</strain>
    </source>
</reference>
<comment type="caution">
    <text evidence="2">The sequence shown here is derived from an EMBL/GenBank/DDBJ whole genome shotgun (WGS) entry which is preliminary data.</text>
</comment>
<evidence type="ECO:0000313" key="3">
    <source>
        <dbReference type="Proteomes" id="UP001172155"/>
    </source>
</evidence>
<organism evidence="2 3">
    <name type="scientific">Schizothecium vesticola</name>
    <dbReference type="NCBI Taxonomy" id="314040"/>
    <lineage>
        <taxon>Eukaryota</taxon>
        <taxon>Fungi</taxon>
        <taxon>Dikarya</taxon>
        <taxon>Ascomycota</taxon>
        <taxon>Pezizomycotina</taxon>
        <taxon>Sordariomycetes</taxon>
        <taxon>Sordariomycetidae</taxon>
        <taxon>Sordariales</taxon>
        <taxon>Schizotheciaceae</taxon>
        <taxon>Schizothecium</taxon>
    </lineage>
</organism>
<dbReference type="InterPro" id="IPR010730">
    <property type="entry name" value="HET"/>
</dbReference>
<gene>
    <name evidence="2" type="ORF">B0T18DRAFT_446276</name>
</gene>
<sequence length="484" mass="53921">MCMAMTGTPEGLQALLSKSGYEHFNWYEIQKSISACALCASIWEATEHDDWESGPQGVTRKPICVSATLENEPSAGFPSGGQHPLHGIQLRSLVVMIPGDDRTIHEEELYLVTAENDPASKYISGRLGSKGLSAAEIKAIHTWLKAKGISGRGDSLPQLPRRVIGISADEPTPCCLYQSQDGERAEYATLSYCWGTGAQQLTTTSSNLTDHLTALPSGLGRTILDAIHVCRKIGMRFLWVDALCIIQDDDDDKIDQIARMGSIYKCSTLTIVAACAEKVTDGFLRSDPFRSEAYTSMAPPPALPHFELPVFIDESTFGTTYLRFENLDRTYASDEPLFKRGWTFQELMLSPRALIFDSRHITVKSPGFAFEPLVETHVTFQTECPELPAAVFDRREDKSDVHTTKKSNIYDQHRIWSQIIQEYSGRNLTFFTDRLPALAGVAAELARVWDDIYLAGLWRRTLVQHLAWHISPRGSPAWDGLSED</sequence>
<keyword evidence="3" id="KW-1185">Reference proteome</keyword>
<accession>A0AA40ETZ3</accession>
<protein>
    <submittedName>
        <fullName evidence="2">Heterokaryon incompatibility protein-domain-containing protein</fullName>
    </submittedName>
</protein>
<evidence type="ECO:0000259" key="1">
    <source>
        <dbReference type="Pfam" id="PF06985"/>
    </source>
</evidence>